<keyword evidence="4 7" id="KW-0812">Transmembrane</keyword>
<evidence type="ECO:0000256" key="5">
    <source>
        <dbReference type="ARBA" id="ARBA00022989"/>
    </source>
</evidence>
<dbReference type="InterPro" id="IPR051393">
    <property type="entry name" value="ABC_transporter_permease"/>
</dbReference>
<feature type="transmembrane region" description="Helical" evidence="7">
    <location>
        <begin position="42"/>
        <end position="62"/>
    </location>
</feature>
<dbReference type="KEGG" id="aser:Asera_06160"/>
<sequence length="326" mass="35710">MAGPPVTRALTGRTQLPAEPAPETRTPQRRWRRTLRRHGKEYLLFAALVGPNLALILVFSYWPVIYNCYLSFTSWDMISPAPTWVGLDEYRELFTSADFGHVLLNTVKFVVLIVVGAIVGGLATSLVLNQRLVGRGLARTVSFAPHIVSGAAIAALWLFMLDPSFGLVRALLEPLGISSPQWTTSSHYSLYALVLVYVWKGIGFSAIIYVAGLQNLPADLFEAATLDGANGWQRFRHVTFPLLSPVTYFLVVTSVIGAFQAYDVTAVMTGGGPGQSSTTLSWFIYRQAFQASNAGLAAAAAMVMLVILLTITMLIARYGERRVTYQ</sequence>
<evidence type="ECO:0000259" key="8">
    <source>
        <dbReference type="PROSITE" id="PS50928"/>
    </source>
</evidence>
<feature type="transmembrane region" description="Helical" evidence="7">
    <location>
        <begin position="140"/>
        <end position="160"/>
    </location>
</feature>
<feature type="domain" description="ABC transmembrane type-1" evidence="8">
    <location>
        <begin position="103"/>
        <end position="315"/>
    </location>
</feature>
<feature type="transmembrane region" description="Helical" evidence="7">
    <location>
        <begin position="242"/>
        <end position="262"/>
    </location>
</feature>
<evidence type="ECO:0000313" key="10">
    <source>
        <dbReference type="Proteomes" id="UP000680750"/>
    </source>
</evidence>
<keyword evidence="5 7" id="KW-1133">Transmembrane helix</keyword>
<feature type="transmembrane region" description="Helical" evidence="7">
    <location>
        <begin position="188"/>
        <end position="211"/>
    </location>
</feature>
<evidence type="ECO:0000256" key="3">
    <source>
        <dbReference type="ARBA" id="ARBA00022475"/>
    </source>
</evidence>
<dbReference type="Gene3D" id="1.10.3720.10">
    <property type="entry name" value="MetI-like"/>
    <property type="match status" value="1"/>
</dbReference>
<evidence type="ECO:0000256" key="1">
    <source>
        <dbReference type="ARBA" id="ARBA00004651"/>
    </source>
</evidence>
<dbReference type="GO" id="GO:0005886">
    <property type="term" value="C:plasma membrane"/>
    <property type="evidence" value="ECO:0007669"/>
    <property type="project" value="UniProtKB-SubCell"/>
</dbReference>
<dbReference type="Pfam" id="PF00528">
    <property type="entry name" value="BPD_transp_1"/>
    <property type="match status" value="1"/>
</dbReference>
<dbReference type="PROSITE" id="PS50928">
    <property type="entry name" value="ABC_TM1"/>
    <property type="match status" value="1"/>
</dbReference>
<dbReference type="SUPFAM" id="SSF161098">
    <property type="entry name" value="MetI-like"/>
    <property type="match status" value="1"/>
</dbReference>
<dbReference type="InterPro" id="IPR035906">
    <property type="entry name" value="MetI-like_sf"/>
</dbReference>
<organism evidence="9 10">
    <name type="scientific">Actinocatenispora sera</name>
    <dbReference type="NCBI Taxonomy" id="390989"/>
    <lineage>
        <taxon>Bacteria</taxon>
        <taxon>Bacillati</taxon>
        <taxon>Actinomycetota</taxon>
        <taxon>Actinomycetes</taxon>
        <taxon>Micromonosporales</taxon>
        <taxon>Micromonosporaceae</taxon>
        <taxon>Actinocatenispora</taxon>
    </lineage>
</organism>
<evidence type="ECO:0000256" key="2">
    <source>
        <dbReference type="ARBA" id="ARBA00022448"/>
    </source>
</evidence>
<dbReference type="EMBL" id="AP023354">
    <property type="protein sequence ID" value="BCJ26508.1"/>
    <property type="molecule type" value="Genomic_DNA"/>
</dbReference>
<dbReference type="PANTHER" id="PTHR30193:SF37">
    <property type="entry name" value="INNER MEMBRANE ABC TRANSPORTER PERMEASE PROTEIN YCJO"/>
    <property type="match status" value="1"/>
</dbReference>
<evidence type="ECO:0000256" key="6">
    <source>
        <dbReference type="ARBA" id="ARBA00023136"/>
    </source>
</evidence>
<dbReference type="GO" id="GO:0055085">
    <property type="term" value="P:transmembrane transport"/>
    <property type="evidence" value="ECO:0007669"/>
    <property type="project" value="InterPro"/>
</dbReference>
<reference evidence="9" key="1">
    <citation type="submission" date="2020-08" db="EMBL/GenBank/DDBJ databases">
        <title>Whole genome shotgun sequence of Actinocatenispora sera NBRC 101916.</title>
        <authorList>
            <person name="Komaki H."/>
            <person name="Tamura T."/>
        </authorList>
    </citation>
    <scope>NUCLEOTIDE SEQUENCE</scope>
    <source>
        <strain evidence="9">NBRC 101916</strain>
    </source>
</reference>
<accession>A0A810KWQ7</accession>
<dbReference type="AlphaFoldDB" id="A0A810KWQ7"/>
<dbReference type="InterPro" id="IPR000515">
    <property type="entry name" value="MetI-like"/>
</dbReference>
<dbReference type="PANTHER" id="PTHR30193">
    <property type="entry name" value="ABC TRANSPORTER PERMEASE PROTEIN"/>
    <property type="match status" value="1"/>
</dbReference>
<keyword evidence="2 7" id="KW-0813">Transport</keyword>
<keyword evidence="6 7" id="KW-0472">Membrane</keyword>
<keyword evidence="10" id="KW-1185">Reference proteome</keyword>
<dbReference type="Proteomes" id="UP000680750">
    <property type="component" value="Chromosome"/>
</dbReference>
<evidence type="ECO:0000313" key="9">
    <source>
        <dbReference type="EMBL" id="BCJ26508.1"/>
    </source>
</evidence>
<feature type="transmembrane region" description="Helical" evidence="7">
    <location>
        <begin position="109"/>
        <end position="128"/>
    </location>
</feature>
<comment type="subcellular location">
    <subcellularLocation>
        <location evidence="1 7">Cell membrane</location>
        <topology evidence="1 7">Multi-pass membrane protein</topology>
    </subcellularLocation>
</comment>
<name>A0A810KWQ7_9ACTN</name>
<keyword evidence="3" id="KW-1003">Cell membrane</keyword>
<evidence type="ECO:0000256" key="7">
    <source>
        <dbReference type="RuleBase" id="RU363032"/>
    </source>
</evidence>
<dbReference type="CDD" id="cd06261">
    <property type="entry name" value="TM_PBP2"/>
    <property type="match status" value="1"/>
</dbReference>
<feature type="transmembrane region" description="Helical" evidence="7">
    <location>
        <begin position="294"/>
        <end position="316"/>
    </location>
</feature>
<proteinExistence type="inferred from homology"/>
<evidence type="ECO:0000256" key="4">
    <source>
        <dbReference type="ARBA" id="ARBA00022692"/>
    </source>
</evidence>
<protein>
    <submittedName>
        <fullName evidence="9">Glycerol-3-phosphate ABC transporter permease</fullName>
    </submittedName>
</protein>
<dbReference type="OrthoDB" id="34224at2"/>
<comment type="similarity">
    <text evidence="7">Belongs to the binding-protein-dependent transport system permease family.</text>
</comment>
<gene>
    <name evidence="9" type="ORF">Asera_06160</name>
</gene>